<dbReference type="AlphaFoldDB" id="A0A7S0GLA2"/>
<evidence type="ECO:0000313" key="1">
    <source>
        <dbReference type="EMBL" id="CAD8427060.1"/>
    </source>
</evidence>
<sequence>MYEARNKSLKSDVNTICSVIDAWASSTEQGAVRRVVQLLRKLMDTYELGNKEIKPSTLMACTFVIKALSKSAKKGVAMQAQKILYSRNLFYGFSPNLTSYSLVLAAWAQSGEKHSGHMEKALLEEMNELHASGHRIRTTLLLIF</sequence>
<organism evidence="1">
    <name type="scientific">Proboscia inermis</name>
    <dbReference type="NCBI Taxonomy" id="420281"/>
    <lineage>
        <taxon>Eukaryota</taxon>
        <taxon>Sar</taxon>
        <taxon>Stramenopiles</taxon>
        <taxon>Ochrophyta</taxon>
        <taxon>Bacillariophyta</taxon>
        <taxon>Coscinodiscophyceae</taxon>
        <taxon>Rhizosoleniophycidae</taxon>
        <taxon>Rhizosoleniales</taxon>
        <taxon>Rhizosoleniaceae</taxon>
        <taxon>Proboscia</taxon>
    </lineage>
</organism>
<dbReference type="Gene3D" id="1.25.40.10">
    <property type="entry name" value="Tetratricopeptide repeat domain"/>
    <property type="match status" value="1"/>
</dbReference>
<reference evidence="1" key="1">
    <citation type="submission" date="2021-01" db="EMBL/GenBank/DDBJ databases">
        <authorList>
            <person name="Corre E."/>
            <person name="Pelletier E."/>
            <person name="Niang G."/>
            <person name="Scheremetjew M."/>
            <person name="Finn R."/>
            <person name="Kale V."/>
            <person name="Holt S."/>
            <person name="Cochrane G."/>
            <person name="Meng A."/>
            <person name="Brown T."/>
            <person name="Cohen L."/>
        </authorList>
    </citation>
    <scope>NUCLEOTIDE SEQUENCE</scope>
    <source>
        <strain evidence="1">CCAP1064/1</strain>
    </source>
</reference>
<gene>
    <name evidence="1" type="ORF">PINE0816_LOCUS23225</name>
</gene>
<dbReference type="InterPro" id="IPR011990">
    <property type="entry name" value="TPR-like_helical_dom_sf"/>
</dbReference>
<name>A0A7S0GLA2_9STRA</name>
<accession>A0A7S0GLA2</accession>
<proteinExistence type="predicted"/>
<dbReference type="EMBL" id="HBEL01050492">
    <property type="protein sequence ID" value="CAD8427060.1"/>
    <property type="molecule type" value="Transcribed_RNA"/>
</dbReference>
<protein>
    <submittedName>
        <fullName evidence="1">Uncharacterized protein</fullName>
    </submittedName>
</protein>